<feature type="compositionally biased region" description="Low complexity" evidence="1">
    <location>
        <begin position="309"/>
        <end position="320"/>
    </location>
</feature>
<evidence type="ECO:0000313" key="2">
    <source>
        <dbReference type="EMBL" id="KAK4546214.1"/>
    </source>
</evidence>
<dbReference type="GO" id="GO:0006355">
    <property type="term" value="P:regulation of DNA-templated transcription"/>
    <property type="evidence" value="ECO:0007669"/>
    <property type="project" value="InterPro"/>
</dbReference>
<organism evidence="2 3">
    <name type="scientific">Oleoguttula mirabilis</name>
    <dbReference type="NCBI Taxonomy" id="1507867"/>
    <lineage>
        <taxon>Eukaryota</taxon>
        <taxon>Fungi</taxon>
        <taxon>Dikarya</taxon>
        <taxon>Ascomycota</taxon>
        <taxon>Pezizomycotina</taxon>
        <taxon>Dothideomycetes</taxon>
        <taxon>Dothideomycetidae</taxon>
        <taxon>Mycosphaerellales</taxon>
        <taxon>Teratosphaeriaceae</taxon>
        <taxon>Oleoguttula</taxon>
    </lineage>
</organism>
<reference evidence="2 3" key="1">
    <citation type="submission" date="2021-11" db="EMBL/GenBank/DDBJ databases">
        <title>Black yeast isolated from Biological Soil Crust.</title>
        <authorList>
            <person name="Kurbessoian T."/>
        </authorList>
    </citation>
    <scope>NUCLEOTIDE SEQUENCE [LARGE SCALE GENOMIC DNA]</scope>
    <source>
        <strain evidence="2 3">CCFEE 5522</strain>
    </source>
</reference>
<name>A0AAV9JLJ6_9PEZI</name>
<dbReference type="PANTHER" id="PTHR36167:SF4">
    <property type="entry name" value="FUNGAL N-TERMINAL DOMAIN-CONTAINING PROTEIN"/>
    <property type="match status" value="1"/>
</dbReference>
<proteinExistence type="predicted"/>
<dbReference type="AlphaFoldDB" id="A0AAV9JLJ6"/>
<dbReference type="PANTHER" id="PTHR36167">
    <property type="entry name" value="C2H2 FINGER DOMAIN TRANSCRIPTION FACTOR (EUROFUNG)-RELATED"/>
    <property type="match status" value="1"/>
</dbReference>
<protein>
    <recommendedName>
        <fullName evidence="4">Fungal N-terminal domain-containing protein</fullName>
    </recommendedName>
</protein>
<evidence type="ECO:0008006" key="4">
    <source>
        <dbReference type="Google" id="ProtNLM"/>
    </source>
</evidence>
<keyword evidence="3" id="KW-1185">Reference proteome</keyword>
<accession>A0AAV9JLJ6</accession>
<evidence type="ECO:0000256" key="1">
    <source>
        <dbReference type="SAM" id="MobiDB-lite"/>
    </source>
</evidence>
<gene>
    <name evidence="2" type="ORF">LTR36_002351</name>
</gene>
<dbReference type="InterPro" id="IPR039327">
    <property type="entry name" value="CON7-like"/>
</dbReference>
<dbReference type="EMBL" id="JAVFHQ010000016">
    <property type="protein sequence ID" value="KAK4546214.1"/>
    <property type="molecule type" value="Genomic_DNA"/>
</dbReference>
<dbReference type="Proteomes" id="UP001324427">
    <property type="component" value="Unassembled WGS sequence"/>
</dbReference>
<comment type="caution">
    <text evidence="2">The sequence shown here is derived from an EMBL/GenBank/DDBJ whole genome shotgun (WGS) entry which is preliminary data.</text>
</comment>
<evidence type="ECO:0000313" key="3">
    <source>
        <dbReference type="Proteomes" id="UP001324427"/>
    </source>
</evidence>
<feature type="region of interest" description="Disordered" evidence="1">
    <location>
        <begin position="300"/>
        <end position="328"/>
    </location>
</feature>
<sequence>MAAFASATGVLQVAGVGAELCKALWKAGNDVRNGSKDLADIATEVKNVSSALGGLGQVLQQDDAEREHTATLTNEARSALEECLQDCKSAFAELDQALQSARKSFGYGGISMSAKGKWPLKKGSTQALVSKLRGLTNLVSLMVQILVYARKRASDAASAEDRMRIERLVRSNEELVHRLTASIQTTTMDDPLAADPIAINRSVAAAPTASTPVGFGPADTVLPALSNQFPPAPNVFTVIQQSPPGDEDITQKFEACLQAVGFTRKENLNEHIRRVHESHMQAATAARAQVLLTEDAAFARDGTDDDAPTPDAAHSLSTGAALGGQHAGLHRREEISGMDATAAEAPMPNISEAVEELLRRWTTTVRANTP</sequence>